<dbReference type="KEGG" id="vha:VIBHAR_03208"/>
<dbReference type="Proteomes" id="UP000008152">
    <property type="component" value="Chromosome I"/>
</dbReference>
<gene>
    <name evidence="1" type="ordered locus">VIBHAR_03208</name>
</gene>
<dbReference type="AlphaFoldDB" id="A7MY18"/>
<evidence type="ECO:0000313" key="2">
    <source>
        <dbReference type="Proteomes" id="UP000008152"/>
    </source>
</evidence>
<sequence length="34" mass="3937">MAPFYFFYGASNFVRLLAKVMNIGSICKIIRDIH</sequence>
<proteinExistence type="predicted"/>
<organism evidence="1 2">
    <name type="scientific">Vibrio campbellii (strain ATCC BAA-1116)</name>
    <dbReference type="NCBI Taxonomy" id="2902295"/>
    <lineage>
        <taxon>Bacteria</taxon>
        <taxon>Pseudomonadati</taxon>
        <taxon>Pseudomonadota</taxon>
        <taxon>Gammaproteobacteria</taxon>
        <taxon>Vibrionales</taxon>
        <taxon>Vibrionaceae</taxon>
        <taxon>Vibrio</taxon>
    </lineage>
</organism>
<dbReference type="EMBL" id="CP000789">
    <property type="protein sequence ID" value="ABU72157.1"/>
    <property type="molecule type" value="Genomic_DNA"/>
</dbReference>
<name>A7MY18_VIBC1</name>
<accession>A7MY18</accession>
<evidence type="ECO:0000313" key="1">
    <source>
        <dbReference type="EMBL" id="ABU72157.1"/>
    </source>
</evidence>
<dbReference type="PATRIC" id="fig|338187.36.peg.3136"/>
<reference evidence="1 2" key="1">
    <citation type="submission" date="2007-08" db="EMBL/GenBank/DDBJ databases">
        <authorList>
            <consortium name="The Vibrio harveyi Genome Sequencing Project"/>
            <person name="Bassler B."/>
            <person name="Clifton S.W."/>
            <person name="Fulton L."/>
            <person name="Delehaunty K."/>
            <person name="Fronick C."/>
            <person name="Harrison M."/>
            <person name="Markivic C."/>
            <person name="Fulton R."/>
            <person name="Tin-Wollam A.-M."/>
            <person name="Shah N."/>
            <person name="Pepin K."/>
            <person name="Nash W."/>
            <person name="Thiruvilangam P."/>
            <person name="Bhonagiri V."/>
            <person name="Waters C."/>
            <person name="Tu K.C."/>
            <person name="Irgon J."/>
            <person name="Wilson R.K."/>
        </authorList>
    </citation>
    <scope>NUCLEOTIDE SEQUENCE [LARGE SCALE GENOMIC DNA]</scope>
    <source>
        <strain evidence="2">ATCC BAA-1116 / BB120</strain>
    </source>
</reference>
<protein>
    <submittedName>
        <fullName evidence="1">Uncharacterized protein</fullName>
    </submittedName>
</protein>